<evidence type="ECO:0000259" key="2">
    <source>
        <dbReference type="Pfam" id="PF04024"/>
    </source>
</evidence>
<dbReference type="KEGG" id="ruf:TH63_05840"/>
<keyword evidence="1" id="KW-0472">Membrane</keyword>
<organism evidence="3 4">
    <name type="scientific">Rufibacter radiotolerans</name>
    <dbReference type="NCBI Taxonomy" id="1379910"/>
    <lineage>
        <taxon>Bacteria</taxon>
        <taxon>Pseudomonadati</taxon>
        <taxon>Bacteroidota</taxon>
        <taxon>Cytophagia</taxon>
        <taxon>Cytophagales</taxon>
        <taxon>Hymenobacteraceae</taxon>
        <taxon>Rufibacter</taxon>
    </lineage>
</organism>
<dbReference type="Proteomes" id="UP000036458">
    <property type="component" value="Chromosome"/>
</dbReference>
<dbReference type="AlphaFoldDB" id="A0A0H4VNE9"/>
<protein>
    <submittedName>
        <fullName evidence="3">PspC family transcriptional regulator</fullName>
    </submittedName>
</protein>
<evidence type="ECO:0000313" key="3">
    <source>
        <dbReference type="EMBL" id="AKQ45264.1"/>
    </source>
</evidence>
<gene>
    <name evidence="3" type="ORF">TH63_05840</name>
</gene>
<dbReference type="RefSeq" id="WP_048920127.1">
    <property type="nucleotide sequence ID" value="NZ_CP010777.1"/>
</dbReference>
<evidence type="ECO:0000256" key="1">
    <source>
        <dbReference type="SAM" id="Phobius"/>
    </source>
</evidence>
<feature type="transmembrane region" description="Helical" evidence="1">
    <location>
        <begin position="30"/>
        <end position="56"/>
    </location>
</feature>
<accession>A0A0H4VNE9</accession>
<dbReference type="EMBL" id="CP010777">
    <property type="protein sequence ID" value="AKQ45264.1"/>
    <property type="molecule type" value="Genomic_DNA"/>
</dbReference>
<reference evidence="3 4" key="1">
    <citation type="submission" date="2015-01" db="EMBL/GenBank/DDBJ databases">
        <title>Rufibacter sp./DG31D/ whole genome sequencing.</title>
        <authorList>
            <person name="Kim M.K."/>
            <person name="Srinivasan S."/>
            <person name="Lee J.-J."/>
        </authorList>
    </citation>
    <scope>NUCLEOTIDE SEQUENCE [LARGE SCALE GENOMIC DNA]</scope>
    <source>
        <strain evidence="3 4">DG31D</strain>
    </source>
</reference>
<proteinExistence type="predicted"/>
<sequence>MKQVQLFLGSQAFGVCTKLGEKLGLATSSIRLSFIYLSFLTFGSPVLVYLVLAFWLNIRKHLRRERSTVWDI</sequence>
<dbReference type="Pfam" id="PF04024">
    <property type="entry name" value="PspC"/>
    <property type="match status" value="1"/>
</dbReference>
<keyword evidence="1" id="KW-0812">Transmembrane</keyword>
<keyword evidence="4" id="KW-1185">Reference proteome</keyword>
<evidence type="ECO:0000313" key="4">
    <source>
        <dbReference type="Proteomes" id="UP000036458"/>
    </source>
</evidence>
<dbReference type="PATRIC" id="fig|1379910.4.peg.1273"/>
<name>A0A0H4VNE9_9BACT</name>
<dbReference type="InterPro" id="IPR007168">
    <property type="entry name" value="Phageshock_PspC_N"/>
</dbReference>
<dbReference type="STRING" id="1379910.TH63_05840"/>
<keyword evidence="1" id="KW-1133">Transmembrane helix</keyword>
<feature type="domain" description="Phage shock protein PspC N-terminal" evidence="2">
    <location>
        <begin position="13"/>
        <end position="56"/>
    </location>
</feature>